<evidence type="ECO:0000256" key="2">
    <source>
        <dbReference type="ARBA" id="ARBA00022741"/>
    </source>
</evidence>
<dbReference type="PANTHER" id="PTHR30591:SF1">
    <property type="entry name" value="RECBCD ENZYME SUBUNIT RECC"/>
    <property type="match status" value="1"/>
</dbReference>
<keyword evidence="4 10" id="KW-0378">Hydrolase</keyword>
<evidence type="ECO:0000256" key="5">
    <source>
        <dbReference type="ARBA" id="ARBA00022806"/>
    </source>
</evidence>
<dbReference type="GO" id="GO:0000724">
    <property type="term" value="P:double-strand break repair via homologous recombination"/>
    <property type="evidence" value="ECO:0007669"/>
    <property type="project" value="UniProtKB-UniRule"/>
</dbReference>
<keyword evidence="14" id="KW-1185">Reference proteome</keyword>
<dbReference type="Gene3D" id="3.40.50.10930">
    <property type="match status" value="1"/>
</dbReference>
<comment type="subunit">
    <text evidence="10">Heterotrimer of RecB, RecC and RecD. All subunits contribute to DNA-binding.</text>
</comment>
<keyword evidence="8 10" id="KW-0238">DNA-binding</keyword>
<keyword evidence="1 10" id="KW-0540">Nuclease</keyword>
<feature type="domain" description="RecC C-terminal" evidence="12">
    <location>
        <begin position="868"/>
        <end position="1100"/>
    </location>
</feature>
<dbReference type="GO" id="GO:0003677">
    <property type="term" value="F:DNA binding"/>
    <property type="evidence" value="ECO:0007669"/>
    <property type="project" value="UniProtKB-UniRule"/>
</dbReference>
<evidence type="ECO:0000256" key="8">
    <source>
        <dbReference type="ARBA" id="ARBA00023125"/>
    </source>
</evidence>
<keyword evidence="3 10" id="KW-0227">DNA damage</keyword>
<dbReference type="InterPro" id="IPR006697">
    <property type="entry name" value="RecC"/>
</dbReference>
<dbReference type="Pfam" id="PF04257">
    <property type="entry name" value="Exonuc_V_gamma"/>
    <property type="match status" value="1"/>
</dbReference>
<dbReference type="PATRIC" id="fig|1348657.5.peg.272"/>
<dbReference type="Pfam" id="PF17946">
    <property type="entry name" value="RecC_C"/>
    <property type="match status" value="1"/>
</dbReference>
<keyword evidence="2 10" id="KW-0547">Nucleotide-binding</keyword>
<dbReference type="AlphaFoldDB" id="T0B3V0"/>
<dbReference type="GO" id="GO:0009338">
    <property type="term" value="C:exodeoxyribonuclease V complex"/>
    <property type="evidence" value="ECO:0007669"/>
    <property type="project" value="InterPro"/>
</dbReference>
<comment type="miscellaneous">
    <text evidence="10">In the RecBCD complex, RecB has a slow 3'-5' helicase, an exonuclease activity and loads RecA onto ssDNA, RecD has a fast 5'-3' helicase activity, while RecC stimulates the ATPase and processivity of the RecB helicase and contributes to recognition of the Chi site.</text>
</comment>
<comment type="caution">
    <text evidence="13">The sequence shown here is derived from an EMBL/GenBank/DDBJ whole genome shotgun (WGS) entry which is preliminary data.</text>
</comment>
<evidence type="ECO:0000256" key="4">
    <source>
        <dbReference type="ARBA" id="ARBA00022801"/>
    </source>
</evidence>
<evidence type="ECO:0000256" key="7">
    <source>
        <dbReference type="ARBA" id="ARBA00022840"/>
    </source>
</evidence>
<dbReference type="SUPFAM" id="SSF52980">
    <property type="entry name" value="Restriction endonuclease-like"/>
    <property type="match status" value="1"/>
</dbReference>
<dbReference type="NCBIfam" id="TIGR01450">
    <property type="entry name" value="recC"/>
    <property type="match status" value="1"/>
</dbReference>
<evidence type="ECO:0000256" key="10">
    <source>
        <dbReference type="HAMAP-Rule" id="MF_01486"/>
    </source>
</evidence>
<dbReference type="Proteomes" id="UP000015455">
    <property type="component" value="Unassembled WGS sequence"/>
</dbReference>
<organism evidence="13 14">
    <name type="scientific">Thauera terpenica 58Eu</name>
    <dbReference type="NCBI Taxonomy" id="1348657"/>
    <lineage>
        <taxon>Bacteria</taxon>
        <taxon>Pseudomonadati</taxon>
        <taxon>Pseudomonadota</taxon>
        <taxon>Betaproteobacteria</taxon>
        <taxon>Rhodocyclales</taxon>
        <taxon>Zoogloeaceae</taxon>
        <taxon>Thauera</taxon>
    </lineage>
</organism>
<protein>
    <recommendedName>
        <fullName evidence="10">RecBCD enzyme subunit RecC</fullName>
    </recommendedName>
    <alternativeName>
        <fullName evidence="10">Exonuclease V subunit RecC</fullName>
        <shortName evidence="10">ExoV subunit RecC</shortName>
    </alternativeName>
    <alternativeName>
        <fullName evidence="10">Helicase/nuclease RecBCD subunit RecC</fullName>
    </alternativeName>
</protein>
<keyword evidence="5 10" id="KW-0347">Helicase</keyword>
<dbReference type="InterPro" id="IPR027417">
    <property type="entry name" value="P-loop_NTPase"/>
</dbReference>
<proteinExistence type="inferred from homology"/>
<dbReference type="PANTHER" id="PTHR30591">
    <property type="entry name" value="RECBCD ENZYME SUBUNIT RECC"/>
    <property type="match status" value="1"/>
</dbReference>
<dbReference type="SUPFAM" id="SSF52540">
    <property type="entry name" value="P-loop containing nucleoside triphosphate hydrolases"/>
    <property type="match status" value="2"/>
</dbReference>
<keyword evidence="6 10" id="KW-0269">Exonuclease</keyword>
<reference evidence="13 14" key="1">
    <citation type="submission" date="2013-06" db="EMBL/GenBank/DDBJ databases">
        <title>Draft genome sequence of Thauera terpenica.</title>
        <authorList>
            <person name="Liu B."/>
            <person name="Frostegard A.H."/>
            <person name="Shapleigh J.P."/>
        </authorList>
    </citation>
    <scope>NUCLEOTIDE SEQUENCE [LARGE SCALE GENOMIC DNA]</scope>
    <source>
        <strain evidence="13 14">58Eu</strain>
    </source>
</reference>
<dbReference type="EMBL" id="ATJV01000001">
    <property type="protein sequence ID" value="EPZ17443.1"/>
    <property type="molecule type" value="Genomic_DNA"/>
</dbReference>
<evidence type="ECO:0000256" key="6">
    <source>
        <dbReference type="ARBA" id="ARBA00022839"/>
    </source>
</evidence>
<evidence type="ECO:0000256" key="1">
    <source>
        <dbReference type="ARBA" id="ARBA00022722"/>
    </source>
</evidence>
<dbReference type="Gene3D" id="3.40.50.300">
    <property type="entry name" value="P-loop containing nucleotide triphosphate hydrolases"/>
    <property type="match status" value="2"/>
</dbReference>
<name>T0B3V0_9RHOO</name>
<dbReference type="Gene3D" id="1.10.10.160">
    <property type="match status" value="1"/>
</dbReference>
<dbReference type="PIRSF" id="PIRSF000980">
    <property type="entry name" value="RecC"/>
    <property type="match status" value="1"/>
</dbReference>
<dbReference type="InterPro" id="IPR041500">
    <property type="entry name" value="RecC_C"/>
</dbReference>
<evidence type="ECO:0000256" key="3">
    <source>
        <dbReference type="ARBA" id="ARBA00022763"/>
    </source>
</evidence>
<comment type="function">
    <text evidence="10">A helicase/nuclease that prepares dsDNA breaks (DSB) for recombinational DNA repair. Binds to DSBs and unwinds DNA via a highly rapid and processive ATP-dependent bidirectional helicase activity. Unwinds dsDNA until it encounters a Chi (crossover hotspot instigator) sequence from the 3' direction. Cuts ssDNA a few nucleotides 3' to the Chi site. The properties and activities of the enzyme are changed at Chi. The Chi-altered holoenzyme produces a long 3'-ssDNA overhang and facilitates RecA-binding to the ssDNA for homologous DNA recombination and repair. Holoenzyme degrades any linearized DNA that is unable to undergo homologous recombination. In the holoenzyme this subunit recognizes the wild-type Chi sequence, and when added to isolated RecB increases its ATP-dependent helicase processivity.</text>
</comment>
<dbReference type="GO" id="GO:0003678">
    <property type="term" value="F:DNA helicase activity"/>
    <property type="evidence" value="ECO:0007669"/>
    <property type="project" value="UniProtKB-UniRule"/>
</dbReference>
<evidence type="ECO:0000259" key="12">
    <source>
        <dbReference type="Pfam" id="PF17946"/>
    </source>
</evidence>
<dbReference type="GO" id="GO:0005524">
    <property type="term" value="F:ATP binding"/>
    <property type="evidence" value="ECO:0007669"/>
    <property type="project" value="UniProtKB-UniRule"/>
</dbReference>
<keyword evidence="7 10" id="KW-0067">ATP-binding</keyword>
<dbReference type="GO" id="GO:0008854">
    <property type="term" value="F:exodeoxyribonuclease V activity"/>
    <property type="evidence" value="ECO:0007669"/>
    <property type="project" value="InterPro"/>
</dbReference>
<dbReference type="HAMAP" id="MF_01486">
    <property type="entry name" value="RecC"/>
    <property type="match status" value="1"/>
</dbReference>
<dbReference type="eggNOG" id="COG1330">
    <property type="taxonomic scope" value="Bacteria"/>
</dbReference>
<accession>T0B3V0</accession>
<evidence type="ECO:0000256" key="11">
    <source>
        <dbReference type="SAM" id="MobiDB-lite"/>
    </source>
</evidence>
<keyword evidence="9 10" id="KW-0234">DNA repair</keyword>
<evidence type="ECO:0000313" key="13">
    <source>
        <dbReference type="EMBL" id="EPZ17443.1"/>
    </source>
</evidence>
<evidence type="ECO:0000256" key="9">
    <source>
        <dbReference type="ARBA" id="ARBA00023204"/>
    </source>
</evidence>
<comment type="similarity">
    <text evidence="10">Belongs to the RecC family.</text>
</comment>
<dbReference type="InterPro" id="IPR013986">
    <property type="entry name" value="DExx_box_DNA_helicase_dom_sf"/>
</dbReference>
<feature type="region of interest" description="Disordered" evidence="11">
    <location>
        <begin position="822"/>
        <end position="857"/>
    </location>
</feature>
<dbReference type="STRING" id="1348657.M622_01345"/>
<gene>
    <name evidence="10" type="primary">recC</name>
    <name evidence="13" type="ORF">M622_01345</name>
</gene>
<evidence type="ECO:0000313" key="14">
    <source>
        <dbReference type="Proteomes" id="UP000015455"/>
    </source>
</evidence>
<sequence>MARTAARAGLFMLHLSFSNRFEILLDSLLDQLGAEQPGPFGQRQVVVPSSALRRKLELAVADREGVSANLRCDYLAQWLWQQIGRVIPVPQSSPFAVAVLAWRIHGLLDSTHEHGAWVAQHPRLARYLEPADARMRFELAERIARVFDHYLTYRPRWLDIWAGGRGSALEASASAVEREDEAWQAALWRQIRDSLGLRQEHPAQAFLRRVTAMSATGLAAVGLPATVHVFALPALPPLYLDMLRELARVVDVRMYVLNPCREFWFDIVDARRLSWLAAQQKDMFFETGNSLLAAWGKQTRAHIGLLFEGEHEVEEDAAFAPHPARHLLARLQNAILELQQLAPASVRLAASDRSIEVQVCHSRTRELEVLHDRLLGLFKLHANTPDALRPSDIVVLIPDLEQAAALIEAVFGTAPPERRIPWRITGLGGTQDNALAKVLDQALQLAASRFPASRVFDLLQQAPVAAHFGLGAAELETIHAWMRAAGVRWGLDAASAGSQGGGDGATRIDPAPTHTLEEGLHRLFLAWAAGTAAQHTPFAGRIGAAAPEGQAAIALGSFWRYVDSLRVLHAQLQRPHTGAAWRQLLNDVLERLVGDSAEYADAQREVRAAIATLADNIAAAELETALPLEVVHPALLALLDDPARGGVPGGTVTFSALSALRGLPYRVVCLIGLDQGAFPGSDRAPEFDLMAARPQAGDRQRRLDDRNLFLDLILSAREVLHLSYVGRSVRDGSELPPSVLVDELLDVLASATATAAGEPPALEAARARLLLRHPLQAFAADYFIAADRSDARLSSFNTDYALALASRLRTAQTSLPGVATELSMGTDEDAHGDAGESDESTESAGSADDGEDDTPFFAAPLPPPEAAWREVSMLQLTRFLANPCRYLLRDRVGLELPEAEDELDDVEPMLPDWPARQALAQRLLPVLQGRDALAPTLCAELWALARAGGEYPAGAIGRSALERELTSLQAFAQRQHELLHGERLAPHLARFETSLEAEDWALSAAFTDLHADGYLHARYDDSRVGDYLATWLAHLLLCAVPPAGALASARGLSRNGEFRFRALAPARARAELQSLLALYREGLTQPVHFFPKSAWAYMLAGESVGAALTKWRGGRSAEFSEGKDPAYRLALRGEQELPDERFFELARRILRPLLEHLDDPRLR</sequence>
<dbReference type="InterPro" id="IPR011335">
    <property type="entry name" value="Restrct_endonuc-II-like"/>
</dbReference>